<dbReference type="EMBL" id="CP159485">
    <property type="protein sequence ID" value="XCI28566.1"/>
    <property type="molecule type" value="Genomic_DNA"/>
</dbReference>
<comment type="pathway">
    <text evidence="4 16">Cell wall biogenesis; peptidoglycan biosynthesis.</text>
</comment>
<feature type="domain" description="FAD-binding PCMH-type" evidence="17">
    <location>
        <begin position="30"/>
        <end position="196"/>
    </location>
</feature>
<dbReference type="Gene3D" id="3.30.43.10">
    <property type="entry name" value="Uridine Diphospho-n-acetylenolpyruvylglucosamine Reductase, domain 2"/>
    <property type="match status" value="1"/>
</dbReference>
<comment type="subcellular location">
    <subcellularLocation>
        <location evidence="3 16">Cytoplasm</location>
    </subcellularLocation>
</comment>
<keyword evidence="7 16" id="KW-0285">Flavoprotein</keyword>
<dbReference type="AlphaFoldDB" id="A0AAU8HSL4"/>
<dbReference type="InterPro" id="IPR003170">
    <property type="entry name" value="MurB"/>
</dbReference>
<dbReference type="InterPro" id="IPR011601">
    <property type="entry name" value="MurB_C"/>
</dbReference>
<dbReference type="SUPFAM" id="SSF56176">
    <property type="entry name" value="FAD-binding/transporter-associated domain-like"/>
    <property type="match status" value="1"/>
</dbReference>
<evidence type="ECO:0000256" key="16">
    <source>
        <dbReference type="HAMAP-Rule" id="MF_00037"/>
    </source>
</evidence>
<evidence type="ECO:0000256" key="2">
    <source>
        <dbReference type="ARBA" id="ARBA00003921"/>
    </source>
</evidence>
<dbReference type="SUPFAM" id="SSF56194">
    <property type="entry name" value="Uridine diphospho-N-Acetylenolpyruvylglucosamine reductase, MurB, C-terminal domain"/>
    <property type="match status" value="1"/>
</dbReference>
<evidence type="ECO:0000259" key="17">
    <source>
        <dbReference type="PROSITE" id="PS51387"/>
    </source>
</evidence>
<keyword evidence="11 16" id="KW-0573">Peptidoglycan synthesis</keyword>
<proteinExistence type="inferred from homology"/>
<dbReference type="InterPro" id="IPR036635">
    <property type="entry name" value="MurB_C_sf"/>
</dbReference>
<name>A0AAU8HSL4_9FIRM</name>
<comment type="similarity">
    <text evidence="16">Belongs to the MurB family.</text>
</comment>
<dbReference type="PROSITE" id="PS51387">
    <property type="entry name" value="FAD_PCMH"/>
    <property type="match status" value="1"/>
</dbReference>
<evidence type="ECO:0000256" key="15">
    <source>
        <dbReference type="ARBA" id="ARBA00048914"/>
    </source>
</evidence>
<evidence type="ECO:0000256" key="10">
    <source>
        <dbReference type="ARBA" id="ARBA00022960"/>
    </source>
</evidence>
<dbReference type="GO" id="GO:0009252">
    <property type="term" value="P:peptidoglycan biosynthetic process"/>
    <property type="evidence" value="ECO:0007669"/>
    <property type="project" value="UniProtKB-UniRule"/>
</dbReference>
<dbReference type="Pfam" id="PF02873">
    <property type="entry name" value="MurB_C"/>
    <property type="match status" value="1"/>
</dbReference>
<evidence type="ECO:0000313" key="18">
    <source>
        <dbReference type="EMBL" id="XCI28566.1"/>
    </source>
</evidence>
<comment type="cofactor">
    <cofactor evidence="1 16">
        <name>FAD</name>
        <dbReference type="ChEBI" id="CHEBI:57692"/>
    </cofactor>
</comment>
<keyword evidence="5 16" id="KW-0963">Cytoplasm</keyword>
<organism evidence="18">
    <name type="scientific">Proteinivorax hydrogeniformans</name>
    <dbReference type="NCBI Taxonomy" id="1826727"/>
    <lineage>
        <taxon>Bacteria</taxon>
        <taxon>Bacillati</taxon>
        <taxon>Bacillota</taxon>
        <taxon>Clostridia</taxon>
        <taxon>Eubacteriales</taxon>
        <taxon>Proteinivoracaceae</taxon>
        <taxon>Proteinivorax</taxon>
    </lineage>
</organism>
<dbReference type="InterPro" id="IPR006094">
    <property type="entry name" value="Oxid_FAD_bind_N"/>
</dbReference>
<dbReference type="GO" id="GO:0005829">
    <property type="term" value="C:cytosol"/>
    <property type="evidence" value="ECO:0007669"/>
    <property type="project" value="TreeGrafter"/>
</dbReference>
<evidence type="ECO:0000256" key="8">
    <source>
        <dbReference type="ARBA" id="ARBA00022827"/>
    </source>
</evidence>
<keyword evidence="8 16" id="KW-0274">FAD</keyword>
<dbReference type="Gene3D" id="3.30.465.10">
    <property type="match status" value="1"/>
</dbReference>
<dbReference type="EC" id="1.3.1.98" evidence="16"/>
<dbReference type="Pfam" id="PF01565">
    <property type="entry name" value="FAD_binding_4"/>
    <property type="match status" value="1"/>
</dbReference>
<dbReference type="GO" id="GO:0071555">
    <property type="term" value="P:cell wall organization"/>
    <property type="evidence" value="ECO:0007669"/>
    <property type="project" value="UniProtKB-KW"/>
</dbReference>
<comment type="catalytic activity">
    <reaction evidence="15 16">
        <text>UDP-N-acetyl-alpha-D-muramate + NADP(+) = UDP-N-acetyl-3-O-(1-carboxyvinyl)-alpha-D-glucosamine + NADPH + H(+)</text>
        <dbReference type="Rhea" id="RHEA:12248"/>
        <dbReference type="ChEBI" id="CHEBI:15378"/>
        <dbReference type="ChEBI" id="CHEBI:57783"/>
        <dbReference type="ChEBI" id="CHEBI:58349"/>
        <dbReference type="ChEBI" id="CHEBI:68483"/>
        <dbReference type="ChEBI" id="CHEBI:70757"/>
        <dbReference type="EC" id="1.3.1.98"/>
    </reaction>
</comment>
<feature type="active site" description="Proton donor" evidence="16">
    <location>
        <position position="225"/>
    </location>
</feature>
<keyword evidence="14 16" id="KW-0961">Cell wall biogenesis/degradation</keyword>
<evidence type="ECO:0000256" key="11">
    <source>
        <dbReference type="ARBA" id="ARBA00022984"/>
    </source>
</evidence>
<evidence type="ECO:0000256" key="3">
    <source>
        <dbReference type="ARBA" id="ARBA00004496"/>
    </source>
</evidence>
<evidence type="ECO:0000256" key="4">
    <source>
        <dbReference type="ARBA" id="ARBA00004752"/>
    </source>
</evidence>
<comment type="function">
    <text evidence="2 16">Cell wall formation.</text>
</comment>
<keyword evidence="13 16" id="KW-0131">Cell cycle</keyword>
<reference evidence="18" key="2">
    <citation type="submission" date="2024-06" db="EMBL/GenBank/DDBJ databases">
        <authorList>
            <person name="Petrova K.O."/>
            <person name="Toshchakov S.V."/>
            <person name="Boltjanskaja Y.V."/>
            <person name="Kevbrin V.V."/>
        </authorList>
    </citation>
    <scope>NUCLEOTIDE SEQUENCE</scope>
    <source>
        <strain evidence="18">Z-710</strain>
    </source>
</reference>
<evidence type="ECO:0000256" key="14">
    <source>
        <dbReference type="ARBA" id="ARBA00023316"/>
    </source>
</evidence>
<dbReference type="PANTHER" id="PTHR21071">
    <property type="entry name" value="UDP-N-ACETYLENOLPYRUVOYLGLUCOSAMINE REDUCTASE"/>
    <property type="match status" value="1"/>
</dbReference>
<dbReference type="InterPro" id="IPR036318">
    <property type="entry name" value="FAD-bd_PCMH-like_sf"/>
</dbReference>
<evidence type="ECO:0000256" key="6">
    <source>
        <dbReference type="ARBA" id="ARBA00022618"/>
    </source>
</evidence>
<evidence type="ECO:0000256" key="5">
    <source>
        <dbReference type="ARBA" id="ARBA00022490"/>
    </source>
</evidence>
<evidence type="ECO:0000256" key="9">
    <source>
        <dbReference type="ARBA" id="ARBA00022857"/>
    </source>
</evidence>
<gene>
    <name evidence="16 18" type="primary">murB</name>
    <name evidence="18" type="ORF">PRVXH_002530</name>
</gene>
<accession>A0AAU8HSL4</accession>
<dbReference type="InterPro" id="IPR016169">
    <property type="entry name" value="FAD-bd_PCMH_sub2"/>
</dbReference>
<keyword evidence="12 16" id="KW-0560">Oxidoreductase</keyword>
<dbReference type="HAMAP" id="MF_00037">
    <property type="entry name" value="MurB"/>
    <property type="match status" value="1"/>
</dbReference>
<dbReference type="RefSeq" id="WP_353893120.1">
    <property type="nucleotide sequence ID" value="NZ_CP159485.1"/>
</dbReference>
<dbReference type="GO" id="GO:0051301">
    <property type="term" value="P:cell division"/>
    <property type="evidence" value="ECO:0007669"/>
    <property type="project" value="UniProtKB-KW"/>
</dbReference>
<keyword evidence="6 16" id="KW-0132">Cell division</keyword>
<dbReference type="NCBIfam" id="NF010480">
    <property type="entry name" value="PRK13905.1"/>
    <property type="match status" value="1"/>
</dbReference>
<dbReference type="NCBIfam" id="TIGR00179">
    <property type="entry name" value="murB"/>
    <property type="match status" value="1"/>
</dbReference>
<feature type="active site" evidence="16">
    <location>
        <position position="295"/>
    </location>
</feature>
<dbReference type="PANTHER" id="PTHR21071:SF4">
    <property type="entry name" value="UDP-N-ACETYLENOLPYRUVOYLGLUCOSAMINE REDUCTASE"/>
    <property type="match status" value="1"/>
</dbReference>
<dbReference type="GO" id="GO:0008360">
    <property type="term" value="P:regulation of cell shape"/>
    <property type="evidence" value="ECO:0007669"/>
    <property type="project" value="UniProtKB-KW"/>
</dbReference>
<dbReference type="Gene3D" id="3.90.78.10">
    <property type="entry name" value="UDP-N-acetylenolpyruvoylglucosamine reductase, C-terminal domain"/>
    <property type="match status" value="1"/>
</dbReference>
<reference evidence="18" key="1">
    <citation type="journal article" date="2018" name="Antonie Van Leeuwenhoek">
        <title>Proteinivorax hydrogeniformans sp. nov., an anaerobic, haloalkaliphilic bacterium fermenting proteinaceous compounds with high hydrogen production.</title>
        <authorList>
            <person name="Boltyanskaya Y."/>
            <person name="Detkova E."/>
            <person name="Pimenov N."/>
            <person name="Kevbrin V."/>
        </authorList>
    </citation>
    <scope>NUCLEOTIDE SEQUENCE</scope>
    <source>
        <strain evidence="18">Z-710</strain>
    </source>
</reference>
<dbReference type="InterPro" id="IPR016166">
    <property type="entry name" value="FAD-bd_PCMH"/>
</dbReference>
<evidence type="ECO:0000256" key="7">
    <source>
        <dbReference type="ARBA" id="ARBA00022630"/>
    </source>
</evidence>
<protein>
    <recommendedName>
        <fullName evidence="16">UDP-N-acetylenolpyruvoylglucosamine reductase</fullName>
        <ecNumber evidence="16">1.3.1.98</ecNumber>
    </recommendedName>
    <alternativeName>
        <fullName evidence="16">UDP-N-acetylmuramate dehydrogenase</fullName>
    </alternativeName>
</protein>
<dbReference type="GO" id="GO:0008762">
    <property type="term" value="F:UDP-N-acetylmuramate dehydrogenase activity"/>
    <property type="evidence" value="ECO:0007669"/>
    <property type="project" value="UniProtKB-UniRule"/>
</dbReference>
<keyword evidence="10 16" id="KW-0133">Cell shape</keyword>
<feature type="active site" evidence="16">
    <location>
        <position position="175"/>
    </location>
</feature>
<sequence length="299" mass="32591">MDKIVEQLTRKIPTENVKTEHILAPYTTFEIGGPAEFFVIPSKVEQISWALDVAAEQELPYYVLGKGSNLLIDDKGLRGVVIYLGEKFTKSEVIDEIKVKAQSGATLESISLLAMEHSLAGLEFAVGIPGSVGGGVFMNAGAYEGQMGDVVCEVTGIVDGKIKTYLKDDMEFGYRSSTFQKDGTVILEATIGLEKGNKEIIKAKIDELSEKRKSKQPLNMPSAGSVFKRPEGYYAGKLIQDCGLRGFSIGGAQVSEKHCGFIVNKGAATSQDVKDLVAHIQRTVKDKFGVELQRELKYI</sequence>
<dbReference type="GO" id="GO:0071949">
    <property type="term" value="F:FAD binding"/>
    <property type="evidence" value="ECO:0007669"/>
    <property type="project" value="InterPro"/>
</dbReference>
<evidence type="ECO:0000256" key="12">
    <source>
        <dbReference type="ARBA" id="ARBA00023002"/>
    </source>
</evidence>
<evidence type="ECO:0000256" key="1">
    <source>
        <dbReference type="ARBA" id="ARBA00001974"/>
    </source>
</evidence>
<keyword evidence="9 16" id="KW-0521">NADP</keyword>
<dbReference type="InterPro" id="IPR016167">
    <property type="entry name" value="FAD-bd_PCMH_sub1"/>
</dbReference>
<evidence type="ECO:0000256" key="13">
    <source>
        <dbReference type="ARBA" id="ARBA00023306"/>
    </source>
</evidence>